<reference evidence="1" key="1">
    <citation type="journal article" date="2015" name="Nature">
        <title>Complex archaea that bridge the gap between prokaryotes and eukaryotes.</title>
        <authorList>
            <person name="Spang A."/>
            <person name="Saw J.H."/>
            <person name="Jorgensen S.L."/>
            <person name="Zaremba-Niedzwiedzka K."/>
            <person name="Martijn J."/>
            <person name="Lind A.E."/>
            <person name="van Eijk R."/>
            <person name="Schleper C."/>
            <person name="Guy L."/>
            <person name="Ettema T.J."/>
        </authorList>
    </citation>
    <scope>NUCLEOTIDE SEQUENCE</scope>
</reference>
<sequence>MEKELLKALKAARAELLAAAEREGNDDYWNEGGQGYAVYAQVVKAINRGERYK</sequence>
<dbReference type="AlphaFoldDB" id="A0A0F9DXF1"/>
<accession>A0A0F9DXF1</accession>
<proteinExistence type="predicted"/>
<protein>
    <submittedName>
        <fullName evidence="1">Uncharacterized protein</fullName>
    </submittedName>
</protein>
<evidence type="ECO:0000313" key="1">
    <source>
        <dbReference type="EMBL" id="KKL16523.1"/>
    </source>
</evidence>
<name>A0A0F9DXF1_9ZZZZ</name>
<dbReference type="EMBL" id="LAZR01039629">
    <property type="protein sequence ID" value="KKL16523.1"/>
    <property type="molecule type" value="Genomic_DNA"/>
</dbReference>
<organism evidence="1">
    <name type="scientific">marine sediment metagenome</name>
    <dbReference type="NCBI Taxonomy" id="412755"/>
    <lineage>
        <taxon>unclassified sequences</taxon>
        <taxon>metagenomes</taxon>
        <taxon>ecological metagenomes</taxon>
    </lineage>
</organism>
<gene>
    <name evidence="1" type="ORF">LCGC14_2494720</name>
</gene>
<comment type="caution">
    <text evidence="1">The sequence shown here is derived from an EMBL/GenBank/DDBJ whole genome shotgun (WGS) entry which is preliminary data.</text>
</comment>